<gene>
    <name evidence="1" type="ORF">MNBD_ALPHA09-1056</name>
</gene>
<dbReference type="InterPro" id="IPR008320">
    <property type="entry name" value="UCP032025"/>
</dbReference>
<evidence type="ECO:0008006" key="2">
    <source>
        <dbReference type="Google" id="ProtNLM"/>
    </source>
</evidence>
<dbReference type="Pfam" id="PF07370">
    <property type="entry name" value="DUF1489"/>
    <property type="match status" value="1"/>
</dbReference>
<organism evidence="1">
    <name type="scientific">hydrothermal vent metagenome</name>
    <dbReference type="NCBI Taxonomy" id="652676"/>
    <lineage>
        <taxon>unclassified sequences</taxon>
        <taxon>metagenomes</taxon>
        <taxon>ecological metagenomes</taxon>
    </lineage>
</organism>
<accession>A0A3B0T075</accession>
<sequence length="143" mass="15905">MTLHLLKLCVGVAEISELQYWIDRRAAEAVARGEPPRHRHITRQRPRRGDEVLDGGSLYWVIKGLIQVRQRIVDLRDVTGEDGIRRCAIILAPTLVGTRPVPRRAFQGWRYLEAGDAPADLGGDSVAALPAELRRELAGLGLL</sequence>
<name>A0A3B0T075_9ZZZZ</name>
<dbReference type="PIRSF" id="PIRSF032025">
    <property type="entry name" value="UCP032025"/>
    <property type="match status" value="1"/>
</dbReference>
<dbReference type="AlphaFoldDB" id="A0A3B0T075"/>
<protein>
    <recommendedName>
        <fullName evidence="2">DUF1489 family protein</fullName>
    </recommendedName>
</protein>
<reference evidence="1" key="1">
    <citation type="submission" date="2018-06" db="EMBL/GenBank/DDBJ databases">
        <authorList>
            <person name="Zhirakovskaya E."/>
        </authorList>
    </citation>
    <scope>NUCLEOTIDE SEQUENCE</scope>
</reference>
<evidence type="ECO:0000313" key="1">
    <source>
        <dbReference type="EMBL" id="VAW10270.1"/>
    </source>
</evidence>
<proteinExistence type="predicted"/>
<dbReference type="EMBL" id="UOEM01000009">
    <property type="protein sequence ID" value="VAW10270.1"/>
    <property type="molecule type" value="Genomic_DNA"/>
</dbReference>